<dbReference type="EMBL" id="MG602507">
    <property type="protein sequence ID" value="AVG46850.1"/>
    <property type="molecule type" value="Genomic_DNA"/>
</dbReference>
<organism evidence="1">
    <name type="scientific">Acanthamoeba polyphaga mimivirus</name>
    <name type="common">APMV</name>
    <dbReference type="NCBI Taxonomy" id="212035"/>
    <lineage>
        <taxon>Viruses</taxon>
        <taxon>Varidnaviria</taxon>
        <taxon>Bamfordvirae</taxon>
        <taxon>Nucleocytoviricota</taxon>
        <taxon>Megaviricetes</taxon>
        <taxon>Imitervirales</taxon>
        <taxon>Mimiviridae</taxon>
        <taxon>Megamimivirinae</taxon>
        <taxon>Mimivirus</taxon>
        <taxon>Mimivirus bradfordmassiliense</taxon>
    </lineage>
</organism>
<evidence type="ECO:0000313" key="1">
    <source>
        <dbReference type="EMBL" id="AVG46850.1"/>
    </source>
</evidence>
<name>A0A2L2DL27_MIMIV</name>
<proteinExistence type="predicted"/>
<protein>
    <submittedName>
        <fullName evidence="1">Uncharacterized protein</fullName>
    </submittedName>
</protein>
<reference evidence="1" key="1">
    <citation type="journal article" date="2017" name="Front. Microbiol.">
        <title>Genome Characterization of the First Mimiviruses of Lineage C Isolated in Brazil.</title>
        <authorList>
            <person name="Assis F.L."/>
            <person name="Franco-Luiz A.P.M."/>
            <person name="Dos Santos R.N."/>
            <person name="Campos F.S."/>
            <person name="Dornas F.P."/>
            <person name="Borato P.V.M."/>
            <person name="Franco A.C."/>
            <person name="Abrahao J.S."/>
            <person name="Colson P."/>
            <person name="Scola B."/>
        </authorList>
    </citation>
    <scope>NUCLEOTIDE SEQUENCE [LARGE SCALE GENOMIC DNA]</scope>
</reference>
<dbReference type="Proteomes" id="UP000280369">
    <property type="component" value="Segment"/>
</dbReference>
<sequence length="156" mass="18487">MSKTLNNTKSSKVKTLLLAKIETLKENGRKEITSKSQLDEYPIGSLISYLNKNNIFKSGGFLIKITNEYFIYITPDFTTKYRVRFRNVNKMWVGDPRKINNDILSLKKTTSQKTNFPAKIDDIVVHYAKDNFSLKRFKNTQKYQRMLQWYQYFCDK</sequence>
<accession>A0A2L2DL27</accession>
<organismHost>
    <name type="scientific">Acanthamoeba polyphaga</name>
    <name type="common">Amoeba</name>
    <dbReference type="NCBI Taxonomy" id="5757"/>
</organismHost>